<sequence length="332" mass="36916">MIRTVVFLPNWVGDFLMAFASLDECFEKEPFYFFGRPKFLELVRGKYSYEFWIPKEGWARDFCRLFKSSATKAILLPNSFSSALLATLTGMKTVGFDTDGRGFLLNKRLKPINNAHQAEVYRYILEKAGFEFEGNLKGKLYLSEEDKQWARNFLKRLGWKEKAFAVLHPGASKPERCWMVEGFKEVAKRLEGYGLAVAVVGSSYFEGTMAQEIGKELSKNGFCDVSGLDLPLGKLAAFISLARIFVGNDSGPLHIAACAGVDSVGIYGTSVPEKTGPVLAPGTKFKAVCSRYPCSPCRERFFKDCQPVDGKPPCIANITVEDVVGAIEKILQ</sequence>
<organism evidence="3 4">
    <name type="scientific">Thermosulfidibacter takaii (strain DSM 17441 / JCM 13301 / NBRC 103674 / ABI70S6)</name>
    <dbReference type="NCBI Taxonomy" id="1298851"/>
    <lineage>
        <taxon>Bacteria</taxon>
        <taxon>Pseudomonadati</taxon>
        <taxon>Thermosulfidibacterota</taxon>
        <taxon>Thermosulfidibacteria</taxon>
        <taxon>Thermosulfidibacterales</taxon>
        <taxon>Thermosulfidibacteraceae</taxon>
    </lineage>
</organism>
<dbReference type="EMBL" id="AP013035">
    <property type="protein sequence ID" value="BAT72554.1"/>
    <property type="molecule type" value="Genomic_DNA"/>
</dbReference>
<dbReference type="Proteomes" id="UP000063234">
    <property type="component" value="Chromosome"/>
</dbReference>
<reference evidence="4" key="1">
    <citation type="journal article" date="2018" name="Science">
        <title>A primordial and reversible TCA cycle in a facultatively chemolithoautotrophic thermophile.</title>
        <authorList>
            <person name="Nunoura T."/>
            <person name="Chikaraishi Y."/>
            <person name="Izaki R."/>
            <person name="Suwa T."/>
            <person name="Sato T."/>
            <person name="Harada T."/>
            <person name="Mori K."/>
            <person name="Kato Y."/>
            <person name="Miyazaki M."/>
            <person name="Shimamura S."/>
            <person name="Yanagawa K."/>
            <person name="Shuto A."/>
            <person name="Ohkouchi N."/>
            <person name="Fujita N."/>
            <person name="Takaki Y."/>
            <person name="Atomi H."/>
            <person name="Takai K."/>
        </authorList>
    </citation>
    <scope>NUCLEOTIDE SEQUENCE [LARGE SCALE GENOMIC DNA]</scope>
    <source>
        <strain evidence="4">DSM 17441 / JCM 13301 / NBRC 103674 / ABI70S6</strain>
    </source>
</reference>
<evidence type="ECO:0000256" key="2">
    <source>
        <dbReference type="ARBA" id="ARBA00022679"/>
    </source>
</evidence>
<keyword evidence="2 3" id="KW-0808">Transferase</keyword>
<dbReference type="Gene3D" id="3.40.50.2000">
    <property type="entry name" value="Glycogen Phosphorylase B"/>
    <property type="match status" value="2"/>
</dbReference>
<dbReference type="Pfam" id="PF01075">
    <property type="entry name" value="Glyco_transf_9"/>
    <property type="match status" value="1"/>
</dbReference>
<dbReference type="PANTHER" id="PTHR30160">
    <property type="entry name" value="TETRAACYLDISACCHARIDE 4'-KINASE-RELATED"/>
    <property type="match status" value="1"/>
</dbReference>
<dbReference type="CDD" id="cd03789">
    <property type="entry name" value="GT9_LPS_heptosyltransferase"/>
    <property type="match status" value="1"/>
</dbReference>
<dbReference type="PANTHER" id="PTHR30160:SF1">
    <property type="entry name" value="LIPOPOLYSACCHARIDE 1,2-N-ACETYLGLUCOSAMINETRANSFERASE-RELATED"/>
    <property type="match status" value="1"/>
</dbReference>
<dbReference type="KEGG" id="ttk:TST_1770"/>
<protein>
    <submittedName>
        <fullName evidence="3">Heptosyltransferase II</fullName>
        <ecNumber evidence="3">2.4.-.-</ecNumber>
    </submittedName>
</protein>
<dbReference type="PATRIC" id="fig|1298851.3.peg.1849"/>
<dbReference type="AlphaFoldDB" id="A0A0S3QW52"/>
<proteinExistence type="predicted"/>
<dbReference type="STRING" id="1298851.TST_1770"/>
<name>A0A0S3QW52_THET7</name>
<accession>A0A0S3QW52</accession>
<keyword evidence="4" id="KW-1185">Reference proteome</keyword>
<dbReference type="InterPro" id="IPR002201">
    <property type="entry name" value="Glyco_trans_9"/>
</dbReference>
<dbReference type="SUPFAM" id="SSF53756">
    <property type="entry name" value="UDP-Glycosyltransferase/glycogen phosphorylase"/>
    <property type="match status" value="1"/>
</dbReference>
<dbReference type="InterPro" id="IPR051199">
    <property type="entry name" value="LPS_LOS_Heptosyltrfase"/>
</dbReference>
<dbReference type="GO" id="GO:0005829">
    <property type="term" value="C:cytosol"/>
    <property type="evidence" value="ECO:0007669"/>
    <property type="project" value="TreeGrafter"/>
</dbReference>
<evidence type="ECO:0000313" key="3">
    <source>
        <dbReference type="EMBL" id="BAT72554.1"/>
    </source>
</evidence>
<dbReference type="EC" id="2.4.-.-" evidence="3"/>
<dbReference type="RefSeq" id="WP_068550715.1">
    <property type="nucleotide sequence ID" value="NZ_AP013035.1"/>
</dbReference>
<evidence type="ECO:0000313" key="4">
    <source>
        <dbReference type="Proteomes" id="UP000063234"/>
    </source>
</evidence>
<evidence type="ECO:0000256" key="1">
    <source>
        <dbReference type="ARBA" id="ARBA00022676"/>
    </source>
</evidence>
<dbReference type="GO" id="GO:0009244">
    <property type="term" value="P:lipopolysaccharide core region biosynthetic process"/>
    <property type="evidence" value="ECO:0007669"/>
    <property type="project" value="TreeGrafter"/>
</dbReference>
<keyword evidence="1 3" id="KW-0328">Glycosyltransferase</keyword>
<dbReference type="GO" id="GO:0008713">
    <property type="term" value="F:ADP-heptose-lipopolysaccharide heptosyltransferase activity"/>
    <property type="evidence" value="ECO:0007669"/>
    <property type="project" value="TreeGrafter"/>
</dbReference>
<dbReference type="OrthoDB" id="9760688at2"/>
<gene>
    <name evidence="3" type="primary">waaF</name>
    <name evidence="3" type="ORF">TST_1770</name>
</gene>